<dbReference type="AlphaFoldDB" id="A0A368X2K0"/>
<gene>
    <name evidence="1" type="ORF">DET61_1381</name>
</gene>
<name>A0A368X2K0_MARNT</name>
<evidence type="ECO:0000313" key="1">
    <source>
        <dbReference type="EMBL" id="RCW61939.1"/>
    </source>
</evidence>
<evidence type="ECO:0000313" key="2">
    <source>
        <dbReference type="Proteomes" id="UP000253647"/>
    </source>
</evidence>
<protein>
    <submittedName>
        <fullName evidence="1">Uncharacterized protein</fullName>
    </submittedName>
</protein>
<dbReference type="EMBL" id="QPJI01000038">
    <property type="protein sequence ID" value="RCW61939.1"/>
    <property type="molecule type" value="Genomic_DNA"/>
</dbReference>
<sequence>MEALRAGTNWNDWLEELAYFSLSKAFCSGSMIPDTNVGGKITTINEVSDDQKATFFFS</sequence>
<proteinExistence type="predicted"/>
<comment type="caution">
    <text evidence="1">The sequence shown here is derived from an EMBL/GenBank/DDBJ whole genome shotgun (WGS) entry which is preliminary data.</text>
</comment>
<reference evidence="1 2" key="1">
    <citation type="submission" date="2018-07" db="EMBL/GenBank/DDBJ databases">
        <title>Freshwater and sediment microbial communities from various areas in North America, analyzing microbe dynamics in response to fracking.</title>
        <authorList>
            <person name="Lamendella R."/>
        </authorList>
    </citation>
    <scope>NUCLEOTIDE SEQUENCE [LARGE SCALE GENOMIC DNA]</scope>
    <source>
        <strain evidence="1 2">105B</strain>
    </source>
</reference>
<dbReference type="Proteomes" id="UP000253647">
    <property type="component" value="Unassembled WGS sequence"/>
</dbReference>
<feature type="non-terminal residue" evidence="1">
    <location>
        <position position="58"/>
    </location>
</feature>
<accession>A0A368X2K0</accession>
<organism evidence="1 2">
    <name type="scientific">Marinobacter nauticus</name>
    <name type="common">Marinobacter hydrocarbonoclasticus</name>
    <name type="synonym">Marinobacter aquaeolei</name>
    <dbReference type="NCBI Taxonomy" id="2743"/>
    <lineage>
        <taxon>Bacteria</taxon>
        <taxon>Pseudomonadati</taxon>
        <taxon>Pseudomonadota</taxon>
        <taxon>Gammaproteobacteria</taxon>
        <taxon>Pseudomonadales</taxon>
        <taxon>Marinobacteraceae</taxon>
        <taxon>Marinobacter</taxon>
    </lineage>
</organism>